<evidence type="ECO:0000313" key="3">
    <source>
        <dbReference type="Proteomes" id="UP000294847"/>
    </source>
</evidence>
<dbReference type="GO" id="GO:0006487">
    <property type="term" value="P:protein N-linked glycosylation"/>
    <property type="evidence" value="ECO:0007669"/>
    <property type="project" value="TreeGrafter"/>
</dbReference>
<dbReference type="SUPFAM" id="SSF53448">
    <property type="entry name" value="Nucleotide-diphospho-sugar transferases"/>
    <property type="match status" value="1"/>
</dbReference>
<dbReference type="PANTHER" id="PTHR31834">
    <property type="entry name" value="INITIATION-SPECIFIC ALPHA-1,6-MANNOSYLTRANSFERASE"/>
    <property type="match status" value="1"/>
</dbReference>
<dbReference type="InterPro" id="IPR007577">
    <property type="entry name" value="GlycoTrfase_DXD_sugar-bd_CS"/>
</dbReference>
<organism evidence="2 3">
    <name type="scientific">Pyricularia oryzae</name>
    <name type="common">Rice blast fungus</name>
    <name type="synonym">Magnaporthe oryzae</name>
    <dbReference type="NCBI Taxonomy" id="318829"/>
    <lineage>
        <taxon>Eukaryota</taxon>
        <taxon>Fungi</taxon>
        <taxon>Dikarya</taxon>
        <taxon>Ascomycota</taxon>
        <taxon>Pezizomycotina</taxon>
        <taxon>Sordariomycetes</taxon>
        <taxon>Sordariomycetidae</taxon>
        <taxon>Magnaporthales</taxon>
        <taxon>Pyriculariaceae</taxon>
        <taxon>Pyricularia</taxon>
    </lineage>
</organism>
<name>A0A4P7NFY9_PYROR</name>
<dbReference type="FunFam" id="3.90.550.20:FF:000004">
    <property type="entry name" value="Glycosyltransferase family 32 protein"/>
    <property type="match status" value="1"/>
</dbReference>
<evidence type="ECO:0000313" key="2">
    <source>
        <dbReference type="EMBL" id="QBZ60802.1"/>
    </source>
</evidence>
<protein>
    <submittedName>
        <fullName evidence="2">Uncharacterized protein</fullName>
    </submittedName>
</protein>
<dbReference type="PANTHER" id="PTHR31834:SF8">
    <property type="entry name" value="TRANSFERASE, PUTATIVE (AFU_ORTHOLOGUE AFUA_6G14040)-RELATED"/>
    <property type="match status" value="1"/>
</dbReference>
<dbReference type="Proteomes" id="UP000294847">
    <property type="component" value="Chromosome 4"/>
</dbReference>
<dbReference type="Pfam" id="PF04488">
    <property type="entry name" value="Gly_transf_sug"/>
    <property type="match status" value="1"/>
</dbReference>
<gene>
    <name evidence="2" type="ORF">PoMZ_07745</name>
</gene>
<dbReference type="AlphaFoldDB" id="A0A4P7NFY9"/>
<dbReference type="InterPro" id="IPR029044">
    <property type="entry name" value="Nucleotide-diphossugar_trans"/>
</dbReference>
<evidence type="ECO:0000256" key="1">
    <source>
        <dbReference type="ARBA" id="ARBA00009003"/>
    </source>
</evidence>
<proteinExistence type="inferred from homology"/>
<reference evidence="2 3" key="1">
    <citation type="journal article" date="2019" name="Mol. Biol. Evol.">
        <title>Blast fungal genomes show frequent chromosomal changes, gene gains and losses, and effector gene turnover.</title>
        <authorList>
            <person name="Gomez Luciano L.B."/>
            <person name="Jason Tsai I."/>
            <person name="Chuma I."/>
            <person name="Tosa Y."/>
            <person name="Chen Y.H."/>
            <person name="Li J.Y."/>
            <person name="Li M.Y."/>
            <person name="Jade Lu M.Y."/>
            <person name="Nakayashiki H."/>
            <person name="Li W.H."/>
        </authorList>
    </citation>
    <scope>NUCLEOTIDE SEQUENCE [LARGE SCALE GENOMIC DNA]</scope>
    <source>
        <strain evidence="2">MZ5-1-6</strain>
    </source>
</reference>
<comment type="similarity">
    <text evidence="1">Belongs to the glycosyltransferase 32 family.</text>
</comment>
<dbReference type="EMBL" id="CP034207">
    <property type="protein sequence ID" value="QBZ60802.1"/>
    <property type="molecule type" value="Genomic_DNA"/>
</dbReference>
<sequence length="435" mass="48965">MGSPRLLGSPLSPLSPKMGMGNLKPAISLRNRLPTQIRRCLPLYLACICIILLILNADIVGISVPGTGVGGRGRGLAIRREAYKDYLSKGKKLQGAGSVPAKFPRKIWQTWKVDPMSFAERDSLTARTWTARNPNFRYEVLTDDNDMGYVEYHFGPDGFDRPDIVEFYRNVNATIIKADLLRYIVMYAEGGVYADIDVEALKPVHRFIPERYNEEDIDLVIGVEIDQPQFRSHPILGSKSQSFCQWTFMAKPRLTVMLNLIENIMSWLNDVAVEQGVGVSEVQLDFDKVISGTGPSAFTIAVLEDMNMRMKLEEAGGRLAKRPSKSGKEITWDDFHDLDESKVVSRILVLDVEAFAAGQGHSDSGNHNARGALVKHHYHASNWPSRHPRFSHPAYGEVERCNWDPVCVAKWDRDVAEFKSLSSEEQQQRIASRQF</sequence>
<dbReference type="GO" id="GO:0000009">
    <property type="term" value="F:alpha-1,6-mannosyltransferase activity"/>
    <property type="evidence" value="ECO:0007669"/>
    <property type="project" value="InterPro"/>
</dbReference>
<dbReference type="GO" id="GO:0000136">
    <property type="term" value="C:mannan polymerase complex"/>
    <property type="evidence" value="ECO:0007669"/>
    <property type="project" value="TreeGrafter"/>
</dbReference>
<accession>A0A4P7NFY9</accession>
<dbReference type="Gene3D" id="3.90.550.20">
    <property type="match status" value="1"/>
</dbReference>
<dbReference type="OMA" id="QLNPGHR"/>
<dbReference type="InterPro" id="IPR039367">
    <property type="entry name" value="Och1-like"/>
</dbReference>
<dbReference type="VEuPathDB" id="FungiDB:M_BR32_EuGene_00036741"/>